<dbReference type="InterPro" id="IPR011256">
    <property type="entry name" value="Reg_factor_effector_dom_sf"/>
</dbReference>
<protein>
    <recommendedName>
        <fullName evidence="3">Bacterial transcription activator effector binding domain-containing protein</fullName>
    </recommendedName>
</protein>
<organism evidence="1 2">
    <name type="scientific">Robiginitalea biformata (strain ATCC BAA-864 / DSM 15991 / KCTC 12146 / HTCC2501)</name>
    <dbReference type="NCBI Taxonomy" id="313596"/>
    <lineage>
        <taxon>Bacteria</taxon>
        <taxon>Pseudomonadati</taxon>
        <taxon>Bacteroidota</taxon>
        <taxon>Flavobacteriia</taxon>
        <taxon>Flavobacteriales</taxon>
        <taxon>Flavobacteriaceae</taxon>
        <taxon>Robiginitalea</taxon>
    </lineage>
</organism>
<keyword evidence="2" id="KW-1185">Reference proteome</keyword>
<dbReference type="KEGG" id="rbi:RB2501_08555"/>
<sequence length="304" mass="33959">MKKILWAAGLLLVLGAAGYFLIYPYDYIVRFEAPTFPGAINQSIKIWNRDVAAEDAPVTQDDLLSLRQQLRAGDSVLICQWEIQPLTDSTSLVSAKLRDRDHSLANKWEVLFGNSTIERVGVRLIGEFAEGLKAHTEAFEVQVVGEAELPSTFYAYVPLETSQHGKAAGMMDNYELLGSVLNTAGVTLNGPPMIVVNRWNREADSLAYEFCFPIIRSTQLPESPLVSYDRLYPKKALKAIYHGNYITSDRAWYALMDYAEKNGIEVVPEPVEVFFNNPNMGGDALNWTAEIYLPIREEESGTGP</sequence>
<dbReference type="AlphaFoldDB" id="A4CJ31"/>
<dbReference type="HOGENOM" id="CLU_942300_0_0_10"/>
<dbReference type="SUPFAM" id="SSF55136">
    <property type="entry name" value="Probable bacterial effector-binding domain"/>
    <property type="match status" value="1"/>
</dbReference>
<dbReference type="Proteomes" id="UP000009049">
    <property type="component" value="Chromosome"/>
</dbReference>
<reference evidence="1 2" key="1">
    <citation type="journal article" date="2009" name="J. Bacteriol.">
        <title>Complete genome sequence of Robiginitalea biformata HTCC2501.</title>
        <authorList>
            <person name="Oh H.M."/>
            <person name="Giovannoni S.J."/>
            <person name="Lee K."/>
            <person name="Ferriera S."/>
            <person name="Johnson J."/>
            <person name="Cho J.C."/>
        </authorList>
    </citation>
    <scope>NUCLEOTIDE SEQUENCE [LARGE SCALE GENOMIC DNA]</scope>
    <source>
        <strain evidence="2">ATCC BAA-864 / HTCC2501 / KCTC 12146</strain>
    </source>
</reference>
<gene>
    <name evidence="1" type="ordered locus">RB2501_08555</name>
</gene>
<accession>A4CJ31</accession>
<dbReference type="eggNOG" id="COG4978">
    <property type="taxonomic scope" value="Bacteria"/>
</dbReference>
<evidence type="ECO:0000313" key="2">
    <source>
        <dbReference type="Proteomes" id="UP000009049"/>
    </source>
</evidence>
<evidence type="ECO:0000313" key="1">
    <source>
        <dbReference type="EMBL" id="EAR16939.1"/>
    </source>
</evidence>
<dbReference type="EMBL" id="CP001712">
    <property type="protein sequence ID" value="EAR16939.1"/>
    <property type="molecule type" value="Genomic_DNA"/>
</dbReference>
<evidence type="ECO:0008006" key="3">
    <source>
        <dbReference type="Google" id="ProtNLM"/>
    </source>
</evidence>
<dbReference type="RefSeq" id="WP_015753695.1">
    <property type="nucleotide sequence ID" value="NC_013222.1"/>
</dbReference>
<proteinExistence type="predicted"/>
<dbReference type="OrthoDB" id="1421367at2"/>
<dbReference type="Gene3D" id="3.20.80.10">
    <property type="entry name" value="Regulatory factor, effector binding domain"/>
    <property type="match status" value="1"/>
</dbReference>
<name>A4CJ31_ROBBH</name>
<dbReference type="STRING" id="313596.RB2501_08555"/>